<proteinExistence type="predicted"/>
<dbReference type="AlphaFoldDB" id="A0A4Y9QT03"/>
<dbReference type="SUPFAM" id="SSF158446">
    <property type="entry name" value="IVS-encoded protein-like"/>
    <property type="match status" value="1"/>
</dbReference>
<dbReference type="Pfam" id="PF05635">
    <property type="entry name" value="23S_rRNA_IVP"/>
    <property type="match status" value="1"/>
</dbReference>
<dbReference type="RefSeq" id="WP_135073446.1">
    <property type="nucleotide sequence ID" value="NZ_SPSB01000003.1"/>
</dbReference>
<reference evidence="1 2" key="1">
    <citation type="submission" date="2019-03" db="EMBL/GenBank/DDBJ databases">
        <title>Algoriphagus sp. nov, a new strain isolated from root system soil of mangrove plant Kandelia.</title>
        <authorList>
            <person name="Yin Q."/>
            <person name="Wang K."/>
            <person name="Song Z."/>
        </authorList>
    </citation>
    <scope>NUCLEOTIDE SEQUENCE [LARGE SCALE GENOMIC DNA]</scope>
    <source>
        <strain evidence="1 2">XY-J91</strain>
    </source>
</reference>
<dbReference type="EMBL" id="SPSB01000003">
    <property type="protein sequence ID" value="TFV94273.1"/>
    <property type="molecule type" value="Genomic_DNA"/>
</dbReference>
<dbReference type="PANTHER" id="PTHR38471">
    <property type="entry name" value="FOUR HELIX BUNDLE PROTEIN"/>
    <property type="match status" value="1"/>
</dbReference>
<evidence type="ECO:0000313" key="1">
    <source>
        <dbReference type="EMBL" id="TFV94273.1"/>
    </source>
</evidence>
<dbReference type="PANTHER" id="PTHR38471:SF2">
    <property type="entry name" value="FOUR HELIX BUNDLE PROTEIN"/>
    <property type="match status" value="1"/>
</dbReference>
<name>A0A4Y9QT03_9BACT</name>
<sequence>MSSKKSNYIPLKELDIYVLSRRLSALAWIIYQRLDYQLRKTWGNQMMSSMDSVGANIAEGYARFHFLERIRFYYISRASLSESVEHWIDLGFERKIVTEEEYKEIKTTSKELQIKLNHQIKIAYEAKDKDLSK</sequence>
<organism evidence="1 2">
    <name type="scientific">Algoriphagus kandeliae</name>
    <dbReference type="NCBI Taxonomy" id="2562278"/>
    <lineage>
        <taxon>Bacteria</taxon>
        <taxon>Pseudomonadati</taxon>
        <taxon>Bacteroidota</taxon>
        <taxon>Cytophagia</taxon>
        <taxon>Cytophagales</taxon>
        <taxon>Cyclobacteriaceae</taxon>
        <taxon>Algoriphagus</taxon>
    </lineage>
</organism>
<evidence type="ECO:0000313" key="2">
    <source>
        <dbReference type="Proteomes" id="UP000297647"/>
    </source>
</evidence>
<dbReference type="InterPro" id="IPR036583">
    <property type="entry name" value="23S_rRNA_IVS_sf"/>
</dbReference>
<dbReference type="Gene3D" id="1.20.1440.60">
    <property type="entry name" value="23S rRNA-intervening sequence"/>
    <property type="match status" value="1"/>
</dbReference>
<comment type="caution">
    <text evidence="1">The sequence shown here is derived from an EMBL/GenBank/DDBJ whole genome shotgun (WGS) entry which is preliminary data.</text>
</comment>
<dbReference type="Proteomes" id="UP000297647">
    <property type="component" value="Unassembled WGS sequence"/>
</dbReference>
<protein>
    <submittedName>
        <fullName evidence="1">Four helix bundle protein</fullName>
    </submittedName>
</protein>
<dbReference type="OrthoDB" id="9811959at2"/>
<gene>
    <name evidence="1" type="ORF">E4S40_09565</name>
</gene>
<dbReference type="InterPro" id="IPR012657">
    <property type="entry name" value="23S_rRNA-intervening_sequence"/>
</dbReference>
<dbReference type="NCBIfam" id="TIGR02436">
    <property type="entry name" value="four helix bundle protein"/>
    <property type="match status" value="1"/>
</dbReference>
<keyword evidence="2" id="KW-1185">Reference proteome</keyword>
<accession>A0A4Y9QT03</accession>